<reference evidence="2" key="1">
    <citation type="submission" date="2024-06" db="EMBL/GenBank/DDBJ databases">
        <title>The Caenorhabditis elegans bacterial microbiome influences microsporidia infection through nutrient limitation and inhibiting parasite invasion.</title>
        <authorList>
            <person name="Tamim El Jarkass H."/>
            <person name="Castelblanco S."/>
            <person name="Kaur M."/>
            <person name="Wan Y.C."/>
            <person name="Ellis A.E."/>
            <person name="Sheldon R.D."/>
            <person name="Lien E.C."/>
            <person name="Burton N.O."/>
            <person name="Wright G.D."/>
            <person name="Reinke A.W."/>
        </authorList>
    </citation>
    <scope>NUCLEOTIDE SEQUENCE</scope>
    <source>
        <strain evidence="2">MYb327</strain>
    </source>
</reference>
<feature type="domain" description="AAA+ ATPase" evidence="1">
    <location>
        <begin position="46"/>
        <end position="277"/>
    </location>
</feature>
<organism evidence="2">
    <name type="scientific">Pseudomonas sp. MYb327</name>
    <dbReference type="NCBI Taxonomy" id="2745230"/>
    <lineage>
        <taxon>Bacteria</taxon>
        <taxon>Pseudomonadati</taxon>
        <taxon>Pseudomonadota</taxon>
        <taxon>Gammaproteobacteria</taxon>
        <taxon>Pseudomonadales</taxon>
        <taxon>Pseudomonadaceae</taxon>
        <taxon>Pseudomonas</taxon>
    </lineage>
</organism>
<dbReference type="Gene3D" id="3.40.50.300">
    <property type="entry name" value="P-loop containing nucleotide triphosphate hydrolases"/>
    <property type="match status" value="1"/>
</dbReference>
<dbReference type="SMART" id="SM00382">
    <property type="entry name" value="AAA"/>
    <property type="match status" value="1"/>
</dbReference>
<dbReference type="EMBL" id="CP159258">
    <property type="protein sequence ID" value="XCG72147.1"/>
    <property type="molecule type" value="Genomic_DNA"/>
</dbReference>
<dbReference type="RefSeq" id="WP_339552787.1">
    <property type="nucleotide sequence ID" value="NZ_CP159258.1"/>
</dbReference>
<dbReference type="SUPFAM" id="SSF52540">
    <property type="entry name" value="P-loop containing nucleoside triphosphate hydrolases"/>
    <property type="match status" value="1"/>
</dbReference>
<proteinExistence type="predicted"/>
<evidence type="ECO:0000313" key="2">
    <source>
        <dbReference type="EMBL" id="XCG72147.1"/>
    </source>
</evidence>
<protein>
    <submittedName>
        <fullName evidence="2">TniB family NTP-binding protein</fullName>
    </submittedName>
</protein>
<name>A0AAU8DVG6_9PSED</name>
<sequence>MTTLVNAINVQQALESLAACTVWYPGYKEAMRLVSKCIDTTRDRKDPSSAMLIGPTGVGKTRLCQMIEKQMNPINPIQKSDKCVRQIRHCVYIELPESATIKSLSLVMAKALNEEPRDYQSITTLETLIMQRLITMEVQLVIFDDFHHIAEKGRTKTKSSLCNWLIKLMNNSGIPFVVSGSTGAEATINIVQELSDRFPYRARLKILPLAEDHSKPVLLGILAGLQLEMIRLGELKNHISLTEPYHYKAIYLATQGNFRRLSILLHDSFKIALIRGDHTLTISDFANAADDLEFCCSPNYFRMTSHQVNNALKARASRLIESKK</sequence>
<evidence type="ECO:0000259" key="1">
    <source>
        <dbReference type="SMART" id="SM00382"/>
    </source>
</evidence>
<dbReference type="Pfam" id="PF05621">
    <property type="entry name" value="TniB"/>
    <property type="match status" value="1"/>
</dbReference>
<dbReference type="AlphaFoldDB" id="A0AAU8DVG6"/>
<accession>A0AAU8DVG6</accession>
<dbReference type="InterPro" id="IPR003593">
    <property type="entry name" value="AAA+_ATPase"/>
</dbReference>
<gene>
    <name evidence="2" type="ORF">ABVN21_15375</name>
</gene>
<dbReference type="InterPro" id="IPR008868">
    <property type="entry name" value="TniB"/>
</dbReference>
<dbReference type="InterPro" id="IPR027417">
    <property type="entry name" value="P-loop_NTPase"/>
</dbReference>